<dbReference type="Gene3D" id="3.50.70.20">
    <property type="entry name" value="Cytochrome P460"/>
    <property type="match status" value="1"/>
</dbReference>
<comment type="caution">
    <text evidence="2">The sequence shown here is derived from an EMBL/GenBank/DDBJ whole genome shotgun (WGS) entry which is preliminary data.</text>
</comment>
<dbReference type="InterPro" id="IPR032033">
    <property type="entry name" value="Cytochrome_P460"/>
</dbReference>
<gene>
    <name evidence="2" type="ORF">HBA54_01350</name>
</gene>
<evidence type="ECO:0000259" key="1">
    <source>
        <dbReference type="Pfam" id="PF16694"/>
    </source>
</evidence>
<proteinExistence type="predicted"/>
<sequence>MFETMKAAYAKSDKGDASGYSNWRQYSTQAYVSDTHGGRYVQNWGNSAAKAYGLYENAGTFPPGAKLGKDSFGVNAKGDVSVGPLFLMEKMQAGFNPDSDDWRYTMVMPNGSVFGTTNGAGSDNVAFCIGCHQSVTPEQDNVMLLPEEYRVK</sequence>
<dbReference type="EMBL" id="JAAQPH010000001">
    <property type="protein sequence ID" value="NIA67233.1"/>
    <property type="molecule type" value="Genomic_DNA"/>
</dbReference>
<feature type="domain" description="Cytochrome P460" evidence="1">
    <location>
        <begin position="19"/>
        <end position="136"/>
    </location>
</feature>
<protein>
    <submittedName>
        <fullName evidence="2">Cytochrome P460 family protein</fullName>
    </submittedName>
</protein>
<accession>A0A967EWK4</accession>
<name>A0A967EWK4_9PROT</name>
<dbReference type="AlphaFoldDB" id="A0A967EWK4"/>
<organism evidence="2 3">
    <name type="scientific">Pelagibius litoralis</name>
    <dbReference type="NCBI Taxonomy" id="374515"/>
    <lineage>
        <taxon>Bacteria</taxon>
        <taxon>Pseudomonadati</taxon>
        <taxon>Pseudomonadota</taxon>
        <taxon>Alphaproteobacteria</taxon>
        <taxon>Rhodospirillales</taxon>
        <taxon>Rhodovibrionaceae</taxon>
        <taxon>Pelagibius</taxon>
    </lineage>
</organism>
<dbReference type="Proteomes" id="UP000761264">
    <property type="component" value="Unassembled WGS sequence"/>
</dbReference>
<dbReference type="CDD" id="cd20716">
    <property type="entry name" value="cyt_P460_fam"/>
    <property type="match status" value="1"/>
</dbReference>
<evidence type="ECO:0000313" key="3">
    <source>
        <dbReference type="Proteomes" id="UP000761264"/>
    </source>
</evidence>
<dbReference type="InterPro" id="IPR038142">
    <property type="entry name" value="Cytochrome_P460_sp"/>
</dbReference>
<dbReference type="RefSeq" id="WP_167220563.1">
    <property type="nucleotide sequence ID" value="NZ_JAAQPH010000001.1"/>
</dbReference>
<reference evidence="2" key="1">
    <citation type="submission" date="2020-03" db="EMBL/GenBank/DDBJ databases">
        <title>Genome of Pelagibius litoralis DSM 21314T.</title>
        <authorList>
            <person name="Wang G."/>
        </authorList>
    </citation>
    <scope>NUCLEOTIDE SEQUENCE</scope>
    <source>
        <strain evidence="2">DSM 21314</strain>
    </source>
</reference>
<dbReference type="Pfam" id="PF16694">
    <property type="entry name" value="Cytochrome_P460"/>
    <property type="match status" value="1"/>
</dbReference>
<keyword evidence="3" id="KW-1185">Reference proteome</keyword>
<evidence type="ECO:0000313" key="2">
    <source>
        <dbReference type="EMBL" id="NIA67233.1"/>
    </source>
</evidence>